<dbReference type="RefSeq" id="WP_203686382.1">
    <property type="nucleotide sequence ID" value="NZ_BONT01000054.1"/>
</dbReference>
<dbReference type="GO" id="GO:0017000">
    <property type="term" value="P:antibiotic biosynthetic process"/>
    <property type="evidence" value="ECO:0007669"/>
    <property type="project" value="UniProtKB-ARBA"/>
</dbReference>
<dbReference type="InterPro" id="IPR001128">
    <property type="entry name" value="Cyt_P450"/>
</dbReference>
<dbReference type="AlphaFoldDB" id="A0A841FSD5"/>
<evidence type="ECO:0000256" key="6">
    <source>
        <dbReference type="ARBA" id="ARBA00023033"/>
    </source>
</evidence>
<dbReference type="EMBL" id="JACHGT010000013">
    <property type="protein sequence ID" value="MBB6037723.1"/>
    <property type="molecule type" value="Genomic_DNA"/>
</dbReference>
<keyword evidence="4 7" id="KW-0560">Oxidoreductase</keyword>
<evidence type="ECO:0000313" key="9">
    <source>
        <dbReference type="Proteomes" id="UP000548476"/>
    </source>
</evidence>
<evidence type="ECO:0000256" key="7">
    <source>
        <dbReference type="RuleBase" id="RU000461"/>
    </source>
</evidence>
<name>A0A841FSD5_9ACTN</name>
<keyword evidence="6 7" id="KW-0503">Monooxygenase</keyword>
<organism evidence="8 9">
    <name type="scientific">Phytomonospora endophytica</name>
    <dbReference type="NCBI Taxonomy" id="714109"/>
    <lineage>
        <taxon>Bacteria</taxon>
        <taxon>Bacillati</taxon>
        <taxon>Actinomycetota</taxon>
        <taxon>Actinomycetes</taxon>
        <taxon>Micromonosporales</taxon>
        <taxon>Micromonosporaceae</taxon>
        <taxon>Phytomonospora</taxon>
    </lineage>
</organism>
<dbReference type="PANTHER" id="PTHR46696:SF1">
    <property type="entry name" value="CYTOCHROME P450 YJIB-RELATED"/>
    <property type="match status" value="1"/>
</dbReference>
<dbReference type="Pfam" id="PF00067">
    <property type="entry name" value="p450"/>
    <property type="match status" value="2"/>
</dbReference>
<dbReference type="InterPro" id="IPR002397">
    <property type="entry name" value="Cyt_P450_B"/>
</dbReference>
<evidence type="ECO:0000256" key="5">
    <source>
        <dbReference type="ARBA" id="ARBA00023004"/>
    </source>
</evidence>
<dbReference type="PROSITE" id="PS00086">
    <property type="entry name" value="CYTOCHROME_P450"/>
    <property type="match status" value="1"/>
</dbReference>
<comment type="caution">
    <text evidence="8">The sequence shown here is derived from an EMBL/GenBank/DDBJ whole genome shotgun (WGS) entry which is preliminary data.</text>
</comment>
<accession>A0A841FSD5</accession>
<dbReference type="FunFam" id="1.10.630.10:FF:000018">
    <property type="entry name" value="Cytochrome P450 monooxygenase"/>
    <property type="match status" value="1"/>
</dbReference>
<gene>
    <name evidence="8" type="ORF">HNR73_005601</name>
</gene>
<sequence length="408" mass="43802">MTTTPAPPLLDSTGTGLHAQVAALRNTSATKVTLPDGVTAWAITDGLIAKKLLIDKRITRNPTHWTRGRPTPEPGWLMPWTSPSMFNAHGGDHSRLRRILSKTFTKRRIESLRPAIEAIVHTRLDALAAATAAAGKFVDLRSVFSYPIPITVICDLLGVPADQRPTMAHVMEAAVNTSLPPDQAAANSHTMAQAMAALAVFKRAYPGDDLTSDLIAIHDTDDDRLSEEELLATLLLLVGAGSETTVSLINHAAVNVMTNPAVRQAVATDPEAWGDVIEETLRLNGPVMFLPLRYTTDDISFPGGITIPAGEALLIAFAAHGRDPLIHREPDAFHLDRDDKNHLAFGHGIHHCLGAPLARLEAHIALTGLLNRFPDIALAVESGQLQPLPSFISTDYTNIPVTTGQGTA</sequence>
<comment type="similarity">
    <text evidence="1 7">Belongs to the cytochrome P450 family.</text>
</comment>
<dbReference type="Gene3D" id="1.10.630.10">
    <property type="entry name" value="Cytochrome P450"/>
    <property type="match status" value="1"/>
</dbReference>
<dbReference type="InterPro" id="IPR036396">
    <property type="entry name" value="Cyt_P450_sf"/>
</dbReference>
<dbReference type="PRINTS" id="PR00385">
    <property type="entry name" value="P450"/>
</dbReference>
<keyword evidence="2 7" id="KW-0349">Heme</keyword>
<keyword evidence="3 7" id="KW-0479">Metal-binding</keyword>
<dbReference type="GO" id="GO:0004497">
    <property type="term" value="F:monooxygenase activity"/>
    <property type="evidence" value="ECO:0007669"/>
    <property type="project" value="UniProtKB-KW"/>
</dbReference>
<evidence type="ECO:0000256" key="1">
    <source>
        <dbReference type="ARBA" id="ARBA00010617"/>
    </source>
</evidence>
<evidence type="ECO:0000256" key="3">
    <source>
        <dbReference type="ARBA" id="ARBA00022723"/>
    </source>
</evidence>
<dbReference type="InterPro" id="IPR017972">
    <property type="entry name" value="Cyt_P450_CS"/>
</dbReference>
<dbReference type="Proteomes" id="UP000548476">
    <property type="component" value="Unassembled WGS sequence"/>
</dbReference>
<keyword evidence="5 7" id="KW-0408">Iron</keyword>
<dbReference type="GO" id="GO:0005506">
    <property type="term" value="F:iron ion binding"/>
    <property type="evidence" value="ECO:0007669"/>
    <property type="project" value="InterPro"/>
</dbReference>
<keyword evidence="9" id="KW-1185">Reference proteome</keyword>
<dbReference type="GO" id="GO:0020037">
    <property type="term" value="F:heme binding"/>
    <property type="evidence" value="ECO:0007669"/>
    <property type="project" value="InterPro"/>
</dbReference>
<dbReference type="PANTHER" id="PTHR46696">
    <property type="entry name" value="P450, PUTATIVE (EUROFUNG)-RELATED"/>
    <property type="match status" value="1"/>
</dbReference>
<dbReference type="SUPFAM" id="SSF48264">
    <property type="entry name" value="Cytochrome P450"/>
    <property type="match status" value="1"/>
</dbReference>
<protein>
    <submittedName>
        <fullName evidence="8">Cytochrome P450</fullName>
    </submittedName>
</protein>
<evidence type="ECO:0000256" key="4">
    <source>
        <dbReference type="ARBA" id="ARBA00023002"/>
    </source>
</evidence>
<dbReference type="GO" id="GO:0016705">
    <property type="term" value="F:oxidoreductase activity, acting on paired donors, with incorporation or reduction of molecular oxygen"/>
    <property type="evidence" value="ECO:0007669"/>
    <property type="project" value="InterPro"/>
</dbReference>
<proteinExistence type="inferred from homology"/>
<evidence type="ECO:0000256" key="2">
    <source>
        <dbReference type="ARBA" id="ARBA00022617"/>
    </source>
</evidence>
<evidence type="ECO:0000313" key="8">
    <source>
        <dbReference type="EMBL" id="MBB6037723.1"/>
    </source>
</evidence>
<dbReference type="PRINTS" id="PR00359">
    <property type="entry name" value="BP450"/>
</dbReference>
<reference evidence="8 9" key="1">
    <citation type="submission" date="2020-08" db="EMBL/GenBank/DDBJ databases">
        <title>Genomic Encyclopedia of Type Strains, Phase IV (KMG-IV): sequencing the most valuable type-strain genomes for metagenomic binning, comparative biology and taxonomic classification.</title>
        <authorList>
            <person name="Goeker M."/>
        </authorList>
    </citation>
    <scope>NUCLEOTIDE SEQUENCE [LARGE SCALE GENOMIC DNA]</scope>
    <source>
        <strain evidence="8 9">YIM 65646</strain>
    </source>
</reference>
<dbReference type="CDD" id="cd11029">
    <property type="entry name" value="CYP107-like"/>
    <property type="match status" value="1"/>
</dbReference>